<dbReference type="RefSeq" id="WP_101627524.1">
    <property type="nucleotide sequence ID" value="NZ_JADMZU010000003.1"/>
</dbReference>
<feature type="transmembrane region" description="Helical" evidence="1">
    <location>
        <begin position="6"/>
        <end position="23"/>
    </location>
</feature>
<evidence type="ECO:0000313" key="3">
    <source>
        <dbReference type="Proteomes" id="UP000234545"/>
    </source>
</evidence>
<feature type="transmembrane region" description="Helical" evidence="1">
    <location>
        <begin position="35"/>
        <end position="60"/>
    </location>
</feature>
<accession>A0A2I1I7B9</accession>
<sequence length="123" mass="13790">MTSTYCLAILFALVIFYAIFIKMRNAGMKERYATWWFVIAIGVLIVSLFPKALSFVAHLLGVQVPLNLALVTGAVVFMLLTLRMSVDLSHASEERRKLTEEIAILNYELGLLKSQQAGKQSDH</sequence>
<dbReference type="Pfam" id="PF10066">
    <property type="entry name" value="DUF2304"/>
    <property type="match status" value="1"/>
</dbReference>
<protein>
    <submittedName>
        <fullName evidence="2">DUF2304 domain-containing protein</fullName>
    </submittedName>
</protein>
<proteinExistence type="predicted"/>
<keyword evidence="1" id="KW-0812">Transmembrane</keyword>
<dbReference type="Proteomes" id="UP000234545">
    <property type="component" value="Unassembled WGS sequence"/>
</dbReference>
<organism evidence="2 3">
    <name type="scientific">Schaalia turicensis</name>
    <dbReference type="NCBI Taxonomy" id="131111"/>
    <lineage>
        <taxon>Bacteria</taxon>
        <taxon>Bacillati</taxon>
        <taxon>Actinomycetota</taxon>
        <taxon>Actinomycetes</taxon>
        <taxon>Actinomycetales</taxon>
        <taxon>Actinomycetaceae</taxon>
        <taxon>Schaalia</taxon>
    </lineage>
</organism>
<dbReference type="OrthoDB" id="3268055at2"/>
<dbReference type="AlphaFoldDB" id="A0A2I1I7B9"/>
<reference evidence="2 3" key="1">
    <citation type="submission" date="2017-12" db="EMBL/GenBank/DDBJ databases">
        <title>Phylogenetic diversity of female urinary microbiome.</title>
        <authorList>
            <person name="Thomas-White K."/>
            <person name="Wolfe A.J."/>
        </authorList>
    </citation>
    <scope>NUCLEOTIDE SEQUENCE [LARGE SCALE GENOMIC DNA]</scope>
    <source>
        <strain evidence="2 3">UMB0250</strain>
    </source>
</reference>
<name>A0A2I1I7B9_9ACTO</name>
<keyword evidence="1" id="KW-0472">Membrane</keyword>
<evidence type="ECO:0000256" key="1">
    <source>
        <dbReference type="SAM" id="Phobius"/>
    </source>
</evidence>
<keyword evidence="1" id="KW-1133">Transmembrane helix</keyword>
<comment type="caution">
    <text evidence="2">The sequence shown here is derived from an EMBL/GenBank/DDBJ whole genome shotgun (WGS) entry which is preliminary data.</text>
</comment>
<dbReference type="EMBL" id="PKKJ01000001">
    <property type="protein sequence ID" value="PKY67029.1"/>
    <property type="molecule type" value="Genomic_DNA"/>
</dbReference>
<evidence type="ECO:0000313" key="2">
    <source>
        <dbReference type="EMBL" id="PKY67029.1"/>
    </source>
</evidence>
<dbReference type="InterPro" id="IPR019277">
    <property type="entry name" value="DUF2304"/>
</dbReference>
<feature type="transmembrane region" description="Helical" evidence="1">
    <location>
        <begin position="66"/>
        <end position="86"/>
    </location>
</feature>
<gene>
    <name evidence="2" type="ORF">CYJ25_01970</name>
</gene>